<evidence type="ECO:0000256" key="1">
    <source>
        <dbReference type="ARBA" id="ARBA00004123"/>
    </source>
</evidence>
<dbReference type="GO" id="GO:0005634">
    <property type="term" value="C:nucleus"/>
    <property type="evidence" value="ECO:0007669"/>
    <property type="project" value="UniProtKB-SubCell"/>
</dbReference>
<reference evidence="7" key="2">
    <citation type="submission" date="2015-06" db="UniProtKB">
        <authorList>
            <consortium name="EnsemblPlants"/>
        </authorList>
    </citation>
    <scope>IDENTIFICATION</scope>
</reference>
<proteinExistence type="predicted"/>
<evidence type="ECO:0000313" key="8">
    <source>
        <dbReference type="Proteomes" id="UP000008022"/>
    </source>
</evidence>
<comment type="subcellular location">
    <subcellularLocation>
        <location evidence="1">Nucleus</location>
    </subcellularLocation>
</comment>
<dbReference type="Gene3D" id="2.40.330.10">
    <property type="entry name" value="DNA-binding pseudobarrel domain"/>
    <property type="match status" value="2"/>
</dbReference>
<reference evidence="8" key="1">
    <citation type="submission" date="2013-06" db="EMBL/GenBank/DDBJ databases">
        <authorList>
            <person name="Zhao Q."/>
        </authorList>
    </citation>
    <scope>NUCLEOTIDE SEQUENCE</scope>
    <source>
        <strain evidence="8">cv. W1943</strain>
    </source>
</reference>
<dbReference type="Proteomes" id="UP000008022">
    <property type="component" value="Unassembled WGS sequence"/>
</dbReference>
<sequence length="405" mass="45657">MGPKKCALQKEGSNSGKGAATSNDLEREGRRTLDPKTLRRLAQNREAPRKSSLSKKAYIQQLKSSRIRLSQLAQQVHVARVQRALLFRLVVNMPGKQLLRSVKMPFDLFCDISPTSKNWKICATIARNESCQPLGASKKLTFEVGASEGKDIDTAVVSERQWTRLNQVLSYVLCSCSVILVHAKGDTAMNPPRFFTVRLTTANQRYVRRPAAIAQGYQLEDGQRLKLVTTHNLMVYIELKRASGKIYITTGWPQFIEATGLQLKEYVATPNALSMKCASAPGRDINLSTELKDYIKDIAQFLHPSNEFYVTTINPTFMKQDKVHFSKQFSMTYIALIVRKKTSQIEVRIPGHSSTTMVLHHSTEKRFNLKSGWTHFPTSNGIQVGTICIFHFHQTNQLQATIDVL</sequence>
<dbReference type="PANTHER" id="PTHR45693">
    <property type="entry name" value="TRANSCRIPTION FACTOR TGA9"/>
    <property type="match status" value="1"/>
</dbReference>
<organism evidence="7 8">
    <name type="scientific">Oryza rufipogon</name>
    <name type="common">Brownbeard rice</name>
    <name type="synonym">Asian wild rice</name>
    <dbReference type="NCBI Taxonomy" id="4529"/>
    <lineage>
        <taxon>Eukaryota</taxon>
        <taxon>Viridiplantae</taxon>
        <taxon>Streptophyta</taxon>
        <taxon>Embryophyta</taxon>
        <taxon>Tracheophyta</taxon>
        <taxon>Spermatophyta</taxon>
        <taxon>Magnoliopsida</taxon>
        <taxon>Liliopsida</taxon>
        <taxon>Poales</taxon>
        <taxon>Poaceae</taxon>
        <taxon>BOP clade</taxon>
        <taxon>Oryzoideae</taxon>
        <taxon>Oryzeae</taxon>
        <taxon>Oryzinae</taxon>
        <taxon>Oryza</taxon>
    </lineage>
</organism>
<dbReference type="PANTHER" id="PTHR45693:SF11">
    <property type="entry name" value="TRANSCRIPTION FACTOR TGAL7"/>
    <property type="match status" value="1"/>
</dbReference>
<dbReference type="GO" id="GO:0003677">
    <property type="term" value="F:DNA binding"/>
    <property type="evidence" value="ECO:0007669"/>
    <property type="project" value="UniProtKB-KW"/>
</dbReference>
<evidence type="ECO:0000256" key="4">
    <source>
        <dbReference type="ARBA" id="ARBA00023163"/>
    </source>
</evidence>
<dbReference type="STRING" id="4529.A0A0E0NE17"/>
<accession>A0A0E0NE17</accession>
<keyword evidence="4" id="KW-0804">Transcription</keyword>
<dbReference type="Gramene" id="ORUFI02G15080.1">
    <property type="protein sequence ID" value="ORUFI02G15080.1"/>
    <property type="gene ID" value="ORUFI02G15080"/>
</dbReference>
<name>A0A0E0NE17_ORYRU</name>
<protein>
    <recommendedName>
        <fullName evidence="9">TF-B3 domain-containing protein</fullName>
    </recommendedName>
</protein>
<dbReference type="InterPro" id="IPR015300">
    <property type="entry name" value="DNA-bd_pseudobarrel_sf"/>
</dbReference>
<evidence type="ECO:0000256" key="2">
    <source>
        <dbReference type="ARBA" id="ARBA00023015"/>
    </source>
</evidence>
<evidence type="ECO:0000313" key="7">
    <source>
        <dbReference type="EnsemblPlants" id="ORUFI02G15080.1"/>
    </source>
</evidence>
<keyword evidence="8" id="KW-1185">Reference proteome</keyword>
<dbReference type="HOGENOM" id="CLU_680401_0_0_1"/>
<evidence type="ECO:0008006" key="9">
    <source>
        <dbReference type="Google" id="ProtNLM"/>
    </source>
</evidence>
<feature type="compositionally biased region" description="Polar residues" evidence="6">
    <location>
        <begin position="11"/>
        <end position="23"/>
    </location>
</feature>
<dbReference type="EnsemblPlants" id="ORUFI02G15080.1">
    <property type="protein sequence ID" value="ORUFI02G15080.1"/>
    <property type="gene ID" value="ORUFI02G15080"/>
</dbReference>
<feature type="compositionally biased region" description="Basic and acidic residues" evidence="6">
    <location>
        <begin position="24"/>
        <end position="37"/>
    </location>
</feature>
<keyword evidence="5" id="KW-0539">Nucleus</keyword>
<evidence type="ECO:0000256" key="3">
    <source>
        <dbReference type="ARBA" id="ARBA00023125"/>
    </source>
</evidence>
<feature type="region of interest" description="Disordered" evidence="6">
    <location>
        <begin position="1"/>
        <end position="38"/>
    </location>
</feature>
<keyword evidence="2" id="KW-0805">Transcription regulation</keyword>
<evidence type="ECO:0000256" key="6">
    <source>
        <dbReference type="SAM" id="MobiDB-lite"/>
    </source>
</evidence>
<dbReference type="AlphaFoldDB" id="A0A0E0NE17"/>
<dbReference type="SUPFAM" id="SSF101936">
    <property type="entry name" value="DNA-binding pseudobarrel domain"/>
    <property type="match status" value="2"/>
</dbReference>
<keyword evidence="3" id="KW-0238">DNA-binding</keyword>
<evidence type="ECO:0000256" key="5">
    <source>
        <dbReference type="ARBA" id="ARBA00023242"/>
    </source>
</evidence>